<dbReference type="AlphaFoldDB" id="A0A955I2A6"/>
<feature type="non-terminal residue" evidence="3">
    <location>
        <position position="1"/>
    </location>
</feature>
<dbReference type="InterPro" id="IPR013762">
    <property type="entry name" value="Integrase-like_cat_sf"/>
</dbReference>
<organism evidence="3 4">
    <name type="scientific">Candidatus Dojkabacteria bacterium</name>
    <dbReference type="NCBI Taxonomy" id="2099670"/>
    <lineage>
        <taxon>Bacteria</taxon>
        <taxon>Candidatus Dojkabacteria</taxon>
    </lineage>
</organism>
<evidence type="ECO:0000259" key="2">
    <source>
        <dbReference type="PROSITE" id="PS51898"/>
    </source>
</evidence>
<comment type="caution">
    <text evidence="3">The sequence shown here is derived from an EMBL/GenBank/DDBJ whole genome shotgun (WGS) entry which is preliminary data.</text>
</comment>
<dbReference type="Proteomes" id="UP000741282">
    <property type="component" value="Unassembled WGS sequence"/>
</dbReference>
<protein>
    <submittedName>
        <fullName evidence="3">Tyrosine-type recombinase/integrase</fullName>
    </submittedName>
</protein>
<dbReference type="GO" id="GO:0015074">
    <property type="term" value="P:DNA integration"/>
    <property type="evidence" value="ECO:0007669"/>
    <property type="project" value="InterPro"/>
</dbReference>
<dbReference type="Pfam" id="PF00589">
    <property type="entry name" value="Phage_integrase"/>
    <property type="match status" value="1"/>
</dbReference>
<reference evidence="3" key="1">
    <citation type="submission" date="2020-04" db="EMBL/GenBank/DDBJ databases">
        <authorList>
            <person name="Zhang T."/>
        </authorList>
    </citation>
    <scope>NUCLEOTIDE SEQUENCE</scope>
    <source>
        <strain evidence="3">HKST-UBA17</strain>
    </source>
</reference>
<dbReference type="SUPFAM" id="SSF56349">
    <property type="entry name" value="DNA breaking-rejoining enzymes"/>
    <property type="match status" value="1"/>
</dbReference>
<reference evidence="3" key="2">
    <citation type="journal article" date="2021" name="Microbiome">
        <title>Successional dynamics and alternative stable states in a saline activated sludge microbial community over 9 years.</title>
        <authorList>
            <person name="Wang Y."/>
            <person name="Ye J."/>
            <person name="Ju F."/>
            <person name="Liu L."/>
            <person name="Boyd J.A."/>
            <person name="Deng Y."/>
            <person name="Parks D.H."/>
            <person name="Jiang X."/>
            <person name="Yin X."/>
            <person name="Woodcroft B.J."/>
            <person name="Tyson G.W."/>
            <person name="Hugenholtz P."/>
            <person name="Polz M.F."/>
            <person name="Zhang T."/>
        </authorList>
    </citation>
    <scope>NUCLEOTIDE SEQUENCE</scope>
    <source>
        <strain evidence="3">HKST-UBA17</strain>
    </source>
</reference>
<evidence type="ECO:0000313" key="4">
    <source>
        <dbReference type="Proteomes" id="UP000741282"/>
    </source>
</evidence>
<dbReference type="PROSITE" id="PS51898">
    <property type="entry name" value="TYR_RECOMBINASE"/>
    <property type="match status" value="1"/>
</dbReference>
<proteinExistence type="predicted"/>
<dbReference type="EMBL" id="JAGQLN010000006">
    <property type="protein sequence ID" value="MCA9376739.1"/>
    <property type="molecule type" value="Genomic_DNA"/>
</dbReference>
<dbReference type="InterPro" id="IPR002104">
    <property type="entry name" value="Integrase_catalytic"/>
</dbReference>
<evidence type="ECO:0000256" key="1">
    <source>
        <dbReference type="ARBA" id="ARBA00023172"/>
    </source>
</evidence>
<dbReference type="GO" id="GO:0003677">
    <property type="term" value="F:DNA binding"/>
    <property type="evidence" value="ECO:0007669"/>
    <property type="project" value="InterPro"/>
</dbReference>
<sequence length="46" mass="5336">SFATHLLENGVDIRYVQELLGHQNIRTTQRYTQVTNPKLKNIKSPL</sequence>
<dbReference type="GO" id="GO:0006310">
    <property type="term" value="P:DNA recombination"/>
    <property type="evidence" value="ECO:0007669"/>
    <property type="project" value="UniProtKB-KW"/>
</dbReference>
<evidence type="ECO:0000313" key="3">
    <source>
        <dbReference type="EMBL" id="MCA9376739.1"/>
    </source>
</evidence>
<dbReference type="Gene3D" id="1.10.443.10">
    <property type="entry name" value="Intergrase catalytic core"/>
    <property type="match status" value="1"/>
</dbReference>
<feature type="domain" description="Tyr recombinase" evidence="2">
    <location>
        <begin position="1"/>
        <end position="44"/>
    </location>
</feature>
<gene>
    <name evidence="3" type="ORF">KC685_02355</name>
</gene>
<dbReference type="InterPro" id="IPR011010">
    <property type="entry name" value="DNA_brk_join_enz"/>
</dbReference>
<accession>A0A955I2A6</accession>
<keyword evidence="1" id="KW-0233">DNA recombination</keyword>
<name>A0A955I2A6_9BACT</name>